<proteinExistence type="predicted"/>
<dbReference type="Pfam" id="PF04967">
    <property type="entry name" value="HTH_10"/>
    <property type="match status" value="1"/>
</dbReference>
<keyword evidence="1" id="KW-0805">Transcription regulation</keyword>
<dbReference type="InterPro" id="IPR031803">
    <property type="entry name" value="BAT_GAF/HTH-assoc"/>
</dbReference>
<accession>A0ABD5T434</accession>
<evidence type="ECO:0000259" key="4">
    <source>
        <dbReference type="Pfam" id="PF15915"/>
    </source>
</evidence>
<name>A0ABD5T434_9EURY</name>
<evidence type="ECO:0000256" key="2">
    <source>
        <dbReference type="ARBA" id="ARBA00023163"/>
    </source>
</evidence>
<reference evidence="5 6" key="1">
    <citation type="journal article" date="2019" name="Int. J. Syst. Evol. Microbiol.">
        <title>The Global Catalogue of Microorganisms (GCM) 10K type strain sequencing project: providing services to taxonomists for standard genome sequencing and annotation.</title>
        <authorList>
            <consortium name="The Broad Institute Genomics Platform"/>
            <consortium name="The Broad Institute Genome Sequencing Center for Infectious Disease"/>
            <person name="Wu L."/>
            <person name="Ma J."/>
        </authorList>
    </citation>
    <scope>NUCLEOTIDE SEQUENCE [LARGE SCALE GENOMIC DNA]</scope>
    <source>
        <strain evidence="5 6">PJ61</strain>
    </source>
</reference>
<evidence type="ECO:0000259" key="3">
    <source>
        <dbReference type="Pfam" id="PF04967"/>
    </source>
</evidence>
<dbReference type="Pfam" id="PF15915">
    <property type="entry name" value="BAT"/>
    <property type="match status" value="1"/>
</dbReference>
<dbReference type="EMBL" id="JBHSWT010000036">
    <property type="protein sequence ID" value="MFC6770268.1"/>
    <property type="molecule type" value="Genomic_DNA"/>
</dbReference>
<dbReference type="PANTHER" id="PTHR34236">
    <property type="entry name" value="DIMETHYL SULFOXIDE REDUCTASE TRANSCRIPTIONAL ACTIVATOR"/>
    <property type="match status" value="1"/>
</dbReference>
<dbReference type="InterPro" id="IPR007050">
    <property type="entry name" value="HTH_bacterioopsin"/>
</dbReference>
<sequence>ENVTHGSLCVVADGGRPVDAAERRTIEVLGQSLGWAVTARRWRELLHSDAVTEVEFQTSDESAFLARASATLDCQIDLSSTVTVTDEISRLYLSVTGARPQGLADVVDGLSGISDLRLIETDEDSCSVSVQVTAGSAVQTLTDYGATVRDATARDGRVRVVADLPEGTDVRPVADGFRREFEDARLASKESVARSPRTESSLREGVKDRFTDRQWTALSTAYHGGYFDWPRGSTAEEVADAMDVSSPTFHNHLRKAQRALLDGLFEDERRLERS</sequence>
<feature type="domain" description="HTH bat-type" evidence="3">
    <location>
        <begin position="210"/>
        <end position="261"/>
    </location>
</feature>
<feature type="non-terminal residue" evidence="5">
    <location>
        <position position="1"/>
    </location>
</feature>
<organism evidence="5 6">
    <name type="scientific">Halorubrum pallidum</name>
    <dbReference type="NCBI Taxonomy" id="1526114"/>
    <lineage>
        <taxon>Archaea</taxon>
        <taxon>Methanobacteriati</taxon>
        <taxon>Methanobacteriota</taxon>
        <taxon>Stenosarchaea group</taxon>
        <taxon>Halobacteria</taxon>
        <taxon>Halobacteriales</taxon>
        <taxon>Haloferacaceae</taxon>
        <taxon>Halorubrum</taxon>
    </lineage>
</organism>
<dbReference type="AlphaFoldDB" id="A0ABD5T434"/>
<feature type="domain" description="Bacterioopsin transcriptional activator GAF and HTH associated" evidence="4">
    <location>
        <begin position="49"/>
        <end position="203"/>
    </location>
</feature>
<evidence type="ECO:0000313" key="6">
    <source>
        <dbReference type="Proteomes" id="UP001596274"/>
    </source>
</evidence>
<dbReference type="PANTHER" id="PTHR34236:SF1">
    <property type="entry name" value="DIMETHYL SULFOXIDE REDUCTASE TRANSCRIPTIONAL ACTIVATOR"/>
    <property type="match status" value="1"/>
</dbReference>
<evidence type="ECO:0000256" key="1">
    <source>
        <dbReference type="ARBA" id="ARBA00023015"/>
    </source>
</evidence>
<keyword evidence="2" id="KW-0804">Transcription</keyword>
<comment type="caution">
    <text evidence="5">The sequence shown here is derived from an EMBL/GenBank/DDBJ whole genome shotgun (WGS) entry which is preliminary data.</text>
</comment>
<evidence type="ECO:0000313" key="5">
    <source>
        <dbReference type="EMBL" id="MFC6770268.1"/>
    </source>
</evidence>
<gene>
    <name evidence="5" type="ORF">ACFQDD_01790</name>
</gene>
<keyword evidence="6" id="KW-1185">Reference proteome</keyword>
<protein>
    <submittedName>
        <fullName evidence="5">Bacterio-opsin activator domain-containing protein</fullName>
    </submittedName>
</protein>
<dbReference type="Proteomes" id="UP001596274">
    <property type="component" value="Unassembled WGS sequence"/>
</dbReference>